<evidence type="ECO:0000313" key="2">
    <source>
        <dbReference type="EMBL" id="ORX35991.1"/>
    </source>
</evidence>
<feature type="compositionally biased region" description="Polar residues" evidence="1">
    <location>
        <begin position="527"/>
        <end position="541"/>
    </location>
</feature>
<feature type="compositionally biased region" description="Polar residues" evidence="1">
    <location>
        <begin position="584"/>
        <end position="600"/>
    </location>
</feature>
<feature type="compositionally biased region" description="Low complexity" evidence="1">
    <location>
        <begin position="910"/>
        <end position="929"/>
    </location>
</feature>
<protein>
    <submittedName>
        <fullName evidence="2">Uncharacterized protein</fullName>
    </submittedName>
</protein>
<feature type="compositionally biased region" description="Gly residues" evidence="1">
    <location>
        <begin position="889"/>
        <end position="898"/>
    </location>
</feature>
<feature type="compositionally biased region" description="Basic and acidic residues" evidence="1">
    <location>
        <begin position="190"/>
        <end position="205"/>
    </location>
</feature>
<organism evidence="2 3">
    <name type="scientific">Kockovaella imperatae</name>
    <dbReference type="NCBI Taxonomy" id="4999"/>
    <lineage>
        <taxon>Eukaryota</taxon>
        <taxon>Fungi</taxon>
        <taxon>Dikarya</taxon>
        <taxon>Basidiomycota</taxon>
        <taxon>Agaricomycotina</taxon>
        <taxon>Tremellomycetes</taxon>
        <taxon>Tremellales</taxon>
        <taxon>Cuniculitremaceae</taxon>
        <taxon>Kockovaella</taxon>
    </lineage>
</organism>
<dbReference type="GeneID" id="33558065"/>
<feature type="region of interest" description="Disordered" evidence="1">
    <location>
        <begin position="706"/>
        <end position="801"/>
    </location>
</feature>
<evidence type="ECO:0000256" key="1">
    <source>
        <dbReference type="SAM" id="MobiDB-lite"/>
    </source>
</evidence>
<evidence type="ECO:0000313" key="3">
    <source>
        <dbReference type="Proteomes" id="UP000193218"/>
    </source>
</evidence>
<feature type="compositionally biased region" description="Basic and acidic residues" evidence="1">
    <location>
        <begin position="962"/>
        <end position="977"/>
    </location>
</feature>
<feature type="compositionally biased region" description="Basic and acidic residues" evidence="1">
    <location>
        <begin position="349"/>
        <end position="366"/>
    </location>
</feature>
<feature type="region of interest" description="Disordered" evidence="1">
    <location>
        <begin position="1"/>
        <end position="600"/>
    </location>
</feature>
<feature type="compositionally biased region" description="Low complexity" evidence="1">
    <location>
        <begin position="160"/>
        <end position="174"/>
    </location>
</feature>
<feature type="compositionally biased region" description="Pro residues" evidence="1">
    <location>
        <begin position="115"/>
        <end position="127"/>
    </location>
</feature>
<sequence>MALDRPRSPTRPELNLETYSRRRLSGAGFPTARVGLGSPQLAGGTWSGRRVRGLSSGTESDGLPSSGTSSDRRKSVVSEVSGLPSPPGTNSDIALPNLGEPSLMMESPPVDLTSPRPPLRPLRPLPPSIFGRSVSSGSRSSLGGDDLGASSRTIRPIGALSRSVSSSSSLSPLSPKRDLPIVNDGSDDLVDLRSSRGESPYETRSQRTISAGAVRSPQQQSVTPRSRHRYSPSAPLPRSPEENPHSPQKSFDASLLVEDEEDDRRPRLTRRESSGIDLDAKIREAEERIRQSADRAQRPRTSPERKESPSHKTLRRHDSYTRVNNLMVHAESDTMRRSLTATGTVKRSPGFDELRDFSSINEKDRSGGSAGSTKRKPLPASFREAGMFTPSPSVKSRDKPTPPHQDTSPTHSMRSLPPSNRFSTTSRIEQSPRDNNLRPSREGRAWPDAIPRAQNVRASTPNSLDRRTRTESLRARMSRLTLSPSDSVSAIGAKSDYHSSSKDPLDVLRRIEEQRHQHKQSWDLERSTSVLAQRPSSGSASPQPPRSTTSMSSLRSSRRLEDSPSALRTSVRQRSHIDLHPRSKQSSTSLGGHSNTSLDIHTASTDHGRLLFEACRALDLKIPADNHPALADLLKSFASASKSAEHVNSGIRTAVDVGDRLLVDADSERLHEMLLVLREAGRASDSHIRDLTRIMLDLPRILREPHMSDSALPSPRQTTHLGSFRHQRPVPESPVRRNGDLPRASTSASFYTPPPSRRPRESLPPTFVSSPMTHRGGSALVPRSKSSLGSPRPELNDIEASPPLPLNAVKVATPLSPARRDILRKRTSGTSAHTVRAGNTFFPPDNRGKATTAVSAVTAGHRSPSMSRFSKSSEWEQGNTRGMSMDPKQGGGGGGGGPQSPMSRLSSYHTADAGFDASSTASSSYETSAVSLLEQRLADAQRVREEGGGAELARRATIGIGSERKKERTQSVSERFRATQRRGKD</sequence>
<feature type="compositionally biased region" description="Low complexity" evidence="1">
    <location>
        <begin position="131"/>
        <end position="151"/>
    </location>
</feature>
<dbReference type="InParanoid" id="A0A1Y1UD72"/>
<dbReference type="STRING" id="4999.A0A1Y1UD72"/>
<keyword evidence="3" id="KW-1185">Reference proteome</keyword>
<gene>
    <name evidence="2" type="ORF">BD324DRAFT_629791</name>
</gene>
<accession>A0A1Y1UD72</accession>
<feature type="compositionally biased region" description="Low complexity" evidence="1">
    <location>
        <begin position="863"/>
        <end position="872"/>
    </location>
</feature>
<dbReference type="Proteomes" id="UP000193218">
    <property type="component" value="Unassembled WGS sequence"/>
</dbReference>
<name>A0A1Y1UD72_9TREE</name>
<proteinExistence type="predicted"/>
<feature type="compositionally biased region" description="Basic and acidic residues" evidence="1">
    <location>
        <begin position="430"/>
        <end position="445"/>
    </location>
</feature>
<comment type="caution">
    <text evidence="2">The sequence shown here is derived from an EMBL/GenBank/DDBJ whole genome shotgun (WGS) entry which is preliminary data.</text>
</comment>
<feature type="compositionally biased region" description="Polar residues" evidence="1">
    <location>
        <begin position="404"/>
        <end position="429"/>
    </location>
</feature>
<dbReference type="AlphaFoldDB" id="A0A1Y1UD72"/>
<feature type="compositionally biased region" description="Low complexity" evidence="1">
    <location>
        <begin position="546"/>
        <end position="555"/>
    </location>
</feature>
<feature type="compositionally biased region" description="Basic and acidic residues" evidence="1">
    <location>
        <begin position="495"/>
        <end position="526"/>
    </location>
</feature>
<feature type="compositionally biased region" description="Basic and acidic residues" evidence="1">
    <location>
        <begin position="263"/>
        <end position="320"/>
    </location>
</feature>
<dbReference type="EMBL" id="NBSH01000009">
    <property type="protein sequence ID" value="ORX35991.1"/>
    <property type="molecule type" value="Genomic_DNA"/>
</dbReference>
<feature type="region of interest" description="Disordered" evidence="1">
    <location>
        <begin position="944"/>
        <end position="985"/>
    </location>
</feature>
<feature type="region of interest" description="Disordered" evidence="1">
    <location>
        <begin position="827"/>
        <end position="929"/>
    </location>
</feature>
<feature type="compositionally biased region" description="Polar residues" evidence="1">
    <location>
        <begin position="900"/>
        <end position="909"/>
    </location>
</feature>
<dbReference type="RefSeq" id="XP_021870120.1">
    <property type="nucleotide sequence ID" value="XM_022016256.1"/>
</dbReference>
<reference evidence="2 3" key="1">
    <citation type="submission" date="2017-03" db="EMBL/GenBank/DDBJ databases">
        <title>Widespread Adenine N6-methylation of Active Genes in Fungi.</title>
        <authorList>
            <consortium name="DOE Joint Genome Institute"/>
            <person name="Mondo S.J."/>
            <person name="Dannebaum R.O."/>
            <person name="Kuo R.C."/>
            <person name="Louie K.B."/>
            <person name="Bewick A.J."/>
            <person name="Labutti K."/>
            <person name="Haridas S."/>
            <person name="Kuo A."/>
            <person name="Salamov A."/>
            <person name="Ahrendt S.R."/>
            <person name="Lau R."/>
            <person name="Bowen B.P."/>
            <person name="Lipzen A."/>
            <person name="Sullivan W."/>
            <person name="Andreopoulos W.B."/>
            <person name="Clum A."/>
            <person name="Lindquist E."/>
            <person name="Daum C."/>
            <person name="Northen T.R."/>
            <person name="Ramamoorthy G."/>
            <person name="Schmitz R.J."/>
            <person name="Gryganskyi A."/>
            <person name="Culley D."/>
            <person name="Magnuson J."/>
            <person name="James T.Y."/>
            <person name="O'Malley M.A."/>
            <person name="Stajich J.E."/>
            <person name="Spatafora J.W."/>
            <person name="Visel A."/>
            <person name="Grigoriev I.V."/>
        </authorList>
    </citation>
    <scope>NUCLEOTIDE SEQUENCE [LARGE SCALE GENOMIC DNA]</scope>
    <source>
        <strain evidence="2 3">NRRL Y-17943</strain>
    </source>
</reference>
<dbReference type="OrthoDB" id="3358078at2759"/>
<feature type="compositionally biased region" description="Polar residues" evidence="1">
    <location>
        <begin position="55"/>
        <end position="69"/>
    </location>
</feature>
<feature type="compositionally biased region" description="Basic and acidic residues" evidence="1">
    <location>
        <begin position="464"/>
        <end position="474"/>
    </location>
</feature>